<dbReference type="GO" id="GO:0003968">
    <property type="term" value="F:RNA-directed RNA polymerase activity"/>
    <property type="evidence" value="ECO:0007669"/>
    <property type="project" value="InterPro"/>
</dbReference>
<proteinExistence type="predicted"/>
<protein>
    <submittedName>
        <fullName evidence="2">RdRp</fullName>
    </submittedName>
</protein>
<dbReference type="InterPro" id="IPR001205">
    <property type="entry name" value="RNA-dir_pol_C"/>
</dbReference>
<dbReference type="GO" id="GO:0006351">
    <property type="term" value="P:DNA-templated transcription"/>
    <property type="evidence" value="ECO:0007669"/>
    <property type="project" value="InterPro"/>
</dbReference>
<organism evidence="2">
    <name type="scientific">viral metagenome</name>
    <dbReference type="NCBI Taxonomy" id="1070528"/>
    <lineage>
        <taxon>unclassified sequences</taxon>
        <taxon>metagenomes</taxon>
        <taxon>organismal metagenomes</taxon>
    </lineage>
</organism>
<name>A0A2V0RIY7_9ZZZZ</name>
<sequence length="528" mass="60283">MEIVKLSQEAIDQQLTAQGQANSSGAFEMLRSGKSSTPRSPLFRGVPQDVVITDWISTVLDRYAQDYNISELVKYDKSRTVKVGPQGGYPPLDDRMDALTKYWTTPEDINRASLDKEMCHEIYLELFGNAKDKRPMSCERIIEQDRYDDKLITNSGCPDFGKRSDPAIISKAIADACSGKWKTYNMILGSRSQRGKARFIFMAPFSLNLVEKQYLYPLMDCIRNTGNPFFSAWEGFDEVERGLYHQRFFRKGSTYIQQDYTAMDQHINSFCMDIVYEVCNLVFQEGHRESFRELLNHILNIGVMTQLDKVITGPHGMPSGSGFTNFAESIVSYYVTKSYLRSGLFVQAAQGLGDDLVLSIDGVNTEEHIARVMNENSNAVGLVVEPEKQRIDGQTTIYLQRFFDVNIPNEGIVLGMYPSILALNTAMNPERFHDPRKWSSEMEILRWIMILENCKNLPYFHDLIDYFIKGDKFKLGLTDPEFFIKLPSTYEDSKAIKGFIPSYNQEGLTRGINSFETVKYLMKLGIKS</sequence>
<dbReference type="InterPro" id="IPR043502">
    <property type="entry name" value="DNA/RNA_pol_sf"/>
</dbReference>
<dbReference type="GO" id="GO:0003723">
    <property type="term" value="F:RNA binding"/>
    <property type="evidence" value="ECO:0007669"/>
    <property type="project" value="InterPro"/>
</dbReference>
<accession>A0A2V0RIY7</accession>
<evidence type="ECO:0000259" key="1">
    <source>
        <dbReference type="Pfam" id="PF00680"/>
    </source>
</evidence>
<dbReference type="SUPFAM" id="SSF56672">
    <property type="entry name" value="DNA/RNA polymerases"/>
    <property type="match status" value="1"/>
</dbReference>
<feature type="domain" description="RNA-directed RNA polymerase C-terminal" evidence="1">
    <location>
        <begin position="194"/>
        <end position="398"/>
    </location>
</feature>
<reference evidence="2" key="1">
    <citation type="submission" date="2017-04" db="EMBL/GenBank/DDBJ databases">
        <title>Unveiling RNA virosphere associated with marine microorganisms.</title>
        <authorList>
            <person name="Urayama S."/>
            <person name="Takaki Y."/>
            <person name="Nishi S."/>
            <person name="Yoshida Y."/>
            <person name="Deguchi S."/>
            <person name="Takai K."/>
            <person name="Nunoura T."/>
        </authorList>
    </citation>
    <scope>NUCLEOTIDE SEQUENCE</scope>
</reference>
<comment type="caution">
    <text evidence="2">The sequence shown here is derived from an EMBL/GenBank/DDBJ whole genome shotgun (WGS) entry which is preliminary data.</text>
</comment>
<dbReference type="EMBL" id="BDQB01000148">
    <property type="protein sequence ID" value="GBH22255.1"/>
    <property type="molecule type" value="Genomic_RNA"/>
</dbReference>
<dbReference type="Pfam" id="PF00680">
    <property type="entry name" value="RdRP_1"/>
    <property type="match status" value="1"/>
</dbReference>
<dbReference type="AlphaFoldDB" id="A0A2V0RIY7"/>
<evidence type="ECO:0000313" key="2">
    <source>
        <dbReference type="EMBL" id="GBH22255.1"/>
    </source>
</evidence>